<dbReference type="SUPFAM" id="SSF50475">
    <property type="entry name" value="FMN-binding split barrel"/>
    <property type="match status" value="1"/>
</dbReference>
<dbReference type="OrthoDB" id="9794638at2"/>
<evidence type="ECO:0000313" key="6">
    <source>
        <dbReference type="EMBL" id="RZU38201.1"/>
    </source>
</evidence>
<dbReference type="AlphaFoldDB" id="A0A4Q7YN13"/>
<feature type="domain" description="Flavin reductase like" evidence="5">
    <location>
        <begin position="20"/>
        <end position="180"/>
    </location>
</feature>
<comment type="cofactor">
    <cofactor evidence="1">
        <name>FMN</name>
        <dbReference type="ChEBI" id="CHEBI:58210"/>
    </cofactor>
</comment>
<dbReference type="PANTHER" id="PTHR33798:SF5">
    <property type="entry name" value="FLAVIN REDUCTASE LIKE DOMAIN-CONTAINING PROTEIN"/>
    <property type="match status" value="1"/>
</dbReference>
<evidence type="ECO:0000259" key="5">
    <source>
        <dbReference type="SMART" id="SM00903"/>
    </source>
</evidence>
<dbReference type="GO" id="GO:0016646">
    <property type="term" value="F:oxidoreductase activity, acting on the CH-NH group of donors, NAD or NADP as acceptor"/>
    <property type="evidence" value="ECO:0007669"/>
    <property type="project" value="UniProtKB-ARBA"/>
</dbReference>
<dbReference type="GO" id="GO:0010181">
    <property type="term" value="F:FMN binding"/>
    <property type="evidence" value="ECO:0007669"/>
    <property type="project" value="InterPro"/>
</dbReference>
<evidence type="ECO:0000256" key="1">
    <source>
        <dbReference type="ARBA" id="ARBA00001917"/>
    </source>
</evidence>
<evidence type="ECO:0000256" key="2">
    <source>
        <dbReference type="ARBA" id="ARBA00022630"/>
    </source>
</evidence>
<organism evidence="6 7">
    <name type="scientific">Fluviicoccus keumensis</name>
    <dbReference type="NCBI Taxonomy" id="1435465"/>
    <lineage>
        <taxon>Bacteria</taxon>
        <taxon>Pseudomonadati</taxon>
        <taxon>Pseudomonadota</taxon>
        <taxon>Gammaproteobacteria</taxon>
        <taxon>Moraxellales</taxon>
        <taxon>Moraxellaceae</taxon>
        <taxon>Fluviicoccus</taxon>
    </lineage>
</organism>
<protein>
    <submittedName>
        <fullName evidence="6">Flavin reductase (DIM6/NTAB) family NADH-FMN oxidoreductase RutF</fullName>
    </submittedName>
</protein>
<dbReference type="Gene3D" id="2.30.110.10">
    <property type="entry name" value="Electron Transport, Fmn-binding Protein, Chain A"/>
    <property type="match status" value="1"/>
</dbReference>
<dbReference type="RefSeq" id="WP_130414833.1">
    <property type="nucleotide sequence ID" value="NZ_SHKX01000014.1"/>
</dbReference>
<name>A0A4Q7YN13_9GAMM</name>
<sequence>MKHFNPRDYSHGDNYRLAASLVVPRPIAWVSTLGRDGIINLAPYSFFNIVSSDPLYVLISVGQREDGSPKDTARNILETGEFVVNLVTEDLIRAMNISATDFPANESELAAAGLHAAPSQCLGAPVVAEARASLECRLHSSQPLGNSTLLIGEVVMMNVADEFLAAGLDVPGFTPVGRMGSPAWYCRTGDRFEMSRVPYSALKPNR</sequence>
<keyword evidence="7" id="KW-1185">Reference proteome</keyword>
<gene>
    <name evidence="6" type="ORF">EV700_2779</name>
</gene>
<dbReference type="EMBL" id="SHKX01000014">
    <property type="protein sequence ID" value="RZU38201.1"/>
    <property type="molecule type" value="Genomic_DNA"/>
</dbReference>
<dbReference type="InterPro" id="IPR012349">
    <property type="entry name" value="Split_barrel_FMN-bd"/>
</dbReference>
<keyword evidence="2" id="KW-0285">Flavoprotein</keyword>
<dbReference type="PANTHER" id="PTHR33798">
    <property type="entry name" value="FLAVOPROTEIN OXYGENASE"/>
    <property type="match status" value="1"/>
</dbReference>
<accession>A0A4Q7YN13</accession>
<keyword evidence="3" id="KW-0288">FMN</keyword>
<comment type="caution">
    <text evidence="6">The sequence shown here is derived from an EMBL/GenBank/DDBJ whole genome shotgun (WGS) entry which is preliminary data.</text>
</comment>
<evidence type="ECO:0000256" key="3">
    <source>
        <dbReference type="ARBA" id="ARBA00022643"/>
    </source>
</evidence>
<evidence type="ECO:0000313" key="7">
    <source>
        <dbReference type="Proteomes" id="UP000292423"/>
    </source>
</evidence>
<evidence type="ECO:0000256" key="4">
    <source>
        <dbReference type="ARBA" id="ARBA00038054"/>
    </source>
</evidence>
<dbReference type="InterPro" id="IPR002563">
    <property type="entry name" value="Flavin_Rdtase-like_dom"/>
</dbReference>
<dbReference type="Proteomes" id="UP000292423">
    <property type="component" value="Unassembled WGS sequence"/>
</dbReference>
<proteinExistence type="inferred from homology"/>
<dbReference type="Pfam" id="PF01613">
    <property type="entry name" value="Flavin_Reduct"/>
    <property type="match status" value="1"/>
</dbReference>
<reference evidence="6 7" key="1">
    <citation type="submission" date="2019-02" db="EMBL/GenBank/DDBJ databases">
        <title>Genomic Encyclopedia of Type Strains, Phase IV (KMG-IV): sequencing the most valuable type-strain genomes for metagenomic binning, comparative biology and taxonomic classification.</title>
        <authorList>
            <person name="Goeker M."/>
        </authorList>
    </citation>
    <scope>NUCLEOTIDE SEQUENCE [LARGE SCALE GENOMIC DNA]</scope>
    <source>
        <strain evidence="6 7">DSM 105135</strain>
    </source>
</reference>
<comment type="similarity">
    <text evidence="4">Belongs to the flavoredoxin family.</text>
</comment>
<dbReference type="SMART" id="SM00903">
    <property type="entry name" value="Flavin_Reduct"/>
    <property type="match status" value="1"/>
</dbReference>